<evidence type="ECO:0000313" key="3">
    <source>
        <dbReference type="Proteomes" id="UP000299102"/>
    </source>
</evidence>
<reference evidence="2 3" key="1">
    <citation type="journal article" date="2019" name="Commun. Biol.">
        <title>The bagworm genome reveals a unique fibroin gene that provides high tensile strength.</title>
        <authorList>
            <person name="Kono N."/>
            <person name="Nakamura H."/>
            <person name="Ohtoshi R."/>
            <person name="Tomita M."/>
            <person name="Numata K."/>
            <person name="Arakawa K."/>
        </authorList>
    </citation>
    <scope>NUCLEOTIDE SEQUENCE [LARGE SCALE GENOMIC DNA]</scope>
</reference>
<gene>
    <name evidence="2" type="ORF">EVAR_20101_1</name>
</gene>
<feature type="region of interest" description="Disordered" evidence="1">
    <location>
        <begin position="1"/>
        <end position="46"/>
    </location>
</feature>
<evidence type="ECO:0000256" key="1">
    <source>
        <dbReference type="SAM" id="MobiDB-lite"/>
    </source>
</evidence>
<organism evidence="2 3">
    <name type="scientific">Eumeta variegata</name>
    <name type="common">Bagworm moth</name>
    <name type="synonym">Eumeta japonica</name>
    <dbReference type="NCBI Taxonomy" id="151549"/>
    <lineage>
        <taxon>Eukaryota</taxon>
        <taxon>Metazoa</taxon>
        <taxon>Ecdysozoa</taxon>
        <taxon>Arthropoda</taxon>
        <taxon>Hexapoda</taxon>
        <taxon>Insecta</taxon>
        <taxon>Pterygota</taxon>
        <taxon>Neoptera</taxon>
        <taxon>Endopterygota</taxon>
        <taxon>Lepidoptera</taxon>
        <taxon>Glossata</taxon>
        <taxon>Ditrysia</taxon>
        <taxon>Tineoidea</taxon>
        <taxon>Psychidae</taxon>
        <taxon>Oiketicinae</taxon>
        <taxon>Eumeta</taxon>
    </lineage>
</organism>
<proteinExistence type="predicted"/>
<sequence>MTKSCDDSGAPTARAHAAERGGAALSNGHSGRRERSPNILDVTSNEHRRDIDVSRIGITNGAARRPSAVVCSEATPRAGDHASQYRGPPHATSCGAAPIHLSVRQSSGKY</sequence>
<evidence type="ECO:0000313" key="2">
    <source>
        <dbReference type="EMBL" id="GBP32924.1"/>
    </source>
</evidence>
<dbReference type="AlphaFoldDB" id="A0A4C1V4J1"/>
<keyword evidence="3" id="KW-1185">Reference proteome</keyword>
<feature type="region of interest" description="Disordered" evidence="1">
    <location>
        <begin position="74"/>
        <end position="110"/>
    </location>
</feature>
<comment type="caution">
    <text evidence="2">The sequence shown here is derived from an EMBL/GenBank/DDBJ whole genome shotgun (WGS) entry which is preliminary data.</text>
</comment>
<name>A0A4C1V4J1_EUMVA</name>
<protein>
    <submittedName>
        <fullName evidence="2">Uncharacterized protein</fullName>
    </submittedName>
</protein>
<dbReference type="Proteomes" id="UP000299102">
    <property type="component" value="Unassembled WGS sequence"/>
</dbReference>
<dbReference type="EMBL" id="BGZK01000267">
    <property type="protein sequence ID" value="GBP32924.1"/>
    <property type="molecule type" value="Genomic_DNA"/>
</dbReference>
<accession>A0A4C1V4J1</accession>